<evidence type="ECO:0000313" key="8">
    <source>
        <dbReference type="EMBL" id="SFC21348.1"/>
    </source>
</evidence>
<feature type="domain" description="SH3b" evidence="7">
    <location>
        <begin position="32"/>
        <end position="95"/>
    </location>
</feature>
<reference evidence="8 9" key="1">
    <citation type="submission" date="2016-10" db="EMBL/GenBank/DDBJ databases">
        <authorList>
            <person name="de Groot N.N."/>
        </authorList>
    </citation>
    <scope>NUCLEOTIDE SEQUENCE [LARGE SCALE GENOMIC DNA]</scope>
    <source>
        <strain evidence="8 9">DSM 18438</strain>
    </source>
</reference>
<dbReference type="Pfam" id="PF08239">
    <property type="entry name" value="SH3_3"/>
    <property type="match status" value="1"/>
</dbReference>
<comment type="function">
    <text evidence="6">Binds the cellulose synthase activator, bis-(3'-5') cyclic diguanylic acid (c-di-GMP).</text>
</comment>
<dbReference type="UniPathway" id="UPA00694"/>
<dbReference type="InterPro" id="IPR003646">
    <property type="entry name" value="SH3-like_bac-type"/>
</dbReference>
<evidence type="ECO:0000256" key="1">
    <source>
        <dbReference type="ARBA" id="ARBA00004162"/>
    </source>
</evidence>
<dbReference type="PROSITE" id="PS51781">
    <property type="entry name" value="SH3B"/>
    <property type="match status" value="1"/>
</dbReference>
<name>A0A1I1HH97_9GAMM</name>
<dbReference type="Gene3D" id="2.60.120.260">
    <property type="entry name" value="Galactose-binding domain-like"/>
    <property type="match status" value="2"/>
</dbReference>
<dbReference type="SMART" id="SM00287">
    <property type="entry name" value="SH3b"/>
    <property type="match status" value="1"/>
</dbReference>
<comment type="subcellular location">
    <subcellularLocation>
        <location evidence="6">Cell inner membrane</location>
    </subcellularLocation>
    <subcellularLocation>
        <location evidence="1">Cell membrane</location>
        <topology evidence="1">Single-pass membrane protein</topology>
    </subcellularLocation>
</comment>
<dbReference type="GO" id="GO:0005886">
    <property type="term" value="C:plasma membrane"/>
    <property type="evidence" value="ECO:0007669"/>
    <property type="project" value="UniProtKB-SubCell"/>
</dbReference>
<evidence type="ECO:0000259" key="7">
    <source>
        <dbReference type="PROSITE" id="PS51781"/>
    </source>
</evidence>
<protein>
    <recommendedName>
        <fullName evidence="6">Cyclic di-GMP-binding protein</fullName>
    </recommendedName>
    <alternativeName>
        <fullName evidence="6">Cellulose synthase regulatory subunit</fullName>
    </alternativeName>
</protein>
<dbReference type="InterPro" id="IPR018513">
    <property type="entry name" value="Cell_synthase_bac"/>
</dbReference>
<comment type="similarity">
    <text evidence="6">Belongs to the AcsB/BcsB family.</text>
</comment>
<dbReference type="PANTHER" id="PTHR39083:SF1">
    <property type="entry name" value="CYCLIC DI-GMP-BINDING PROTEIN"/>
    <property type="match status" value="1"/>
</dbReference>
<dbReference type="Pfam" id="PF03170">
    <property type="entry name" value="BcsB"/>
    <property type="match status" value="1"/>
</dbReference>
<dbReference type="Gene3D" id="2.30.30.40">
    <property type="entry name" value="SH3 Domains"/>
    <property type="match status" value="1"/>
</dbReference>
<dbReference type="RefSeq" id="WP_177203520.1">
    <property type="nucleotide sequence ID" value="NZ_FOLH01000003.1"/>
</dbReference>
<keyword evidence="9" id="KW-1185">Reference proteome</keyword>
<evidence type="ECO:0000256" key="4">
    <source>
        <dbReference type="ARBA" id="ARBA00022989"/>
    </source>
</evidence>
<keyword evidence="6" id="KW-0135">Cellulose biosynthesis</keyword>
<keyword evidence="6" id="KW-0997">Cell inner membrane</keyword>
<dbReference type="EMBL" id="FOLH01000003">
    <property type="protein sequence ID" value="SFC21348.1"/>
    <property type="molecule type" value="Genomic_DNA"/>
</dbReference>
<dbReference type="STRING" id="1122252.SAMN05660443_1917"/>
<feature type="transmembrane region" description="Helical" evidence="6">
    <location>
        <begin position="810"/>
        <end position="831"/>
    </location>
</feature>
<evidence type="ECO:0000256" key="2">
    <source>
        <dbReference type="ARBA" id="ARBA00022475"/>
    </source>
</evidence>
<keyword evidence="5 6" id="KW-0472">Membrane</keyword>
<dbReference type="Proteomes" id="UP000199058">
    <property type="component" value="Unassembled WGS sequence"/>
</dbReference>
<dbReference type="AlphaFoldDB" id="A0A1I1HH97"/>
<evidence type="ECO:0000256" key="5">
    <source>
        <dbReference type="ARBA" id="ARBA00023136"/>
    </source>
</evidence>
<dbReference type="GO" id="GO:0006011">
    <property type="term" value="P:UDP-alpha-D-glucose metabolic process"/>
    <property type="evidence" value="ECO:0007669"/>
    <property type="project" value="InterPro"/>
</dbReference>
<keyword evidence="6" id="KW-0973">c-di-GMP</keyword>
<gene>
    <name evidence="8" type="ORF">SAMN05660443_1917</name>
</gene>
<proteinExistence type="inferred from homology"/>
<comment type="pathway">
    <text evidence="6">Glycan metabolism; bacterial cellulose biosynthesis.</text>
</comment>
<evidence type="ECO:0000313" key="9">
    <source>
        <dbReference type="Proteomes" id="UP000199058"/>
    </source>
</evidence>
<accession>A0A1I1HH97</accession>
<dbReference type="GO" id="GO:0030244">
    <property type="term" value="P:cellulose biosynthetic process"/>
    <property type="evidence" value="ECO:0007669"/>
    <property type="project" value="UniProtKB-KW"/>
</dbReference>
<organism evidence="8 9">
    <name type="scientific">Marinospirillum celere</name>
    <dbReference type="NCBI Taxonomy" id="1122252"/>
    <lineage>
        <taxon>Bacteria</taxon>
        <taxon>Pseudomonadati</taxon>
        <taxon>Pseudomonadota</taxon>
        <taxon>Gammaproteobacteria</taxon>
        <taxon>Oceanospirillales</taxon>
        <taxon>Oceanospirillaceae</taxon>
        <taxon>Marinospirillum</taxon>
    </lineage>
</organism>
<keyword evidence="4 6" id="KW-1133">Transmembrane helix</keyword>
<evidence type="ECO:0000256" key="6">
    <source>
        <dbReference type="RuleBase" id="RU365021"/>
    </source>
</evidence>
<sequence length="841" mass="91810">MYRCKGSKVLVGRKLLISLLMALLLAPVSGQASVWEVKVAIANVRTAPAVDAALVTQLSRGEQVELLDREGAWMQVQLAQGTRAWVHQGGFSQVAAASKLQREVMRLSSFSDASGPVRLHGTTEKMELFLPLAETRKIEDSTLSLRMVNSIALQAQRSFMVVRFNETTLAQVPFDPNQPISDARVRLPAELWRGGFNKLTLEVTQHYTDRCEDAMAPELWTELDLHHSRLELTHRPVDRSLTLSDLSSLFSPGVGGYSQALMITAPATEAEAGRGSVYSEALPLAAQALALRRQYASLELQHSTWLVEGPEYEQRTAGLDADQLVDAFPYLAEKDTAPFHVLLGTREELKAVLPETQLAVIEGPHLELQEMAGIRNAQGELLIPGGIRLLISGNTEAEVLDAARLLTEMDDRLNPVPQITLLGRELNNEALPRASGQFLHPGKSYSFAALGAGTTSFQNMGQNRLRVNLPLPANYYAVESDHVELKLDFGYGAGMGAGAVMNVHLNGEYVHGLLLNQPNGTAYRGYRIQLPVRKMTPGLNTLDFDITLRPELVIGECAGIPGTHLVFQILGSSSVTLPKAGAVAIQPDLALFGATGFPYISPTAKSSTEILLASEALTGSALTLVGRMAQSAQAPLEQIELHVGLDHQPSGHALLLGTPELLPLDLFREWNAALGRTQTWPYQALNDLRDGVQSGFGLSRDKADGSGEVLRGRIHQQGQLGDLGVMAAFRNPYANQTATLTLVTAQTEDLLQQRLLNLTDAALWSQLRGDLLVWRDTPEGVVSMQVASRYALGEHSPWMKLRMTLSHNPWFWLGGVLLFLVLASLLAVRLLRQRKAVMEQA</sequence>
<keyword evidence="3 6" id="KW-0812">Transmembrane</keyword>
<evidence type="ECO:0000256" key="3">
    <source>
        <dbReference type="ARBA" id="ARBA00022692"/>
    </source>
</evidence>
<dbReference type="PANTHER" id="PTHR39083">
    <property type="entry name" value="CYCLIC DI-GMP-BINDING PROTEIN"/>
    <property type="match status" value="1"/>
</dbReference>
<comment type="subunit">
    <text evidence="6">Tightly associated with the cellulose synthase catalytic subunit.</text>
</comment>
<keyword evidence="2 6" id="KW-1003">Cell membrane</keyword>